<evidence type="ECO:0000313" key="3">
    <source>
        <dbReference type="Proteomes" id="UP001207918"/>
    </source>
</evidence>
<proteinExistence type="predicted"/>
<dbReference type="RefSeq" id="WP_265766480.1">
    <property type="nucleotide sequence ID" value="NZ_JAGGJA010000008.1"/>
</dbReference>
<evidence type="ECO:0000313" key="2">
    <source>
        <dbReference type="EMBL" id="MCW9707690.1"/>
    </source>
</evidence>
<dbReference type="Pfam" id="PF00583">
    <property type="entry name" value="Acetyltransf_1"/>
    <property type="match status" value="1"/>
</dbReference>
<dbReference type="EMBL" id="JAGGJA010000008">
    <property type="protein sequence ID" value="MCW9707690.1"/>
    <property type="molecule type" value="Genomic_DNA"/>
</dbReference>
<keyword evidence="3" id="KW-1185">Reference proteome</keyword>
<dbReference type="Gene3D" id="3.40.630.30">
    <property type="match status" value="1"/>
</dbReference>
<evidence type="ECO:0000259" key="1">
    <source>
        <dbReference type="PROSITE" id="PS51186"/>
    </source>
</evidence>
<comment type="caution">
    <text evidence="2">The sequence shown here is derived from an EMBL/GenBank/DDBJ whole genome shotgun (WGS) entry which is preliminary data.</text>
</comment>
<dbReference type="SUPFAM" id="SSF55729">
    <property type="entry name" value="Acyl-CoA N-acyltransferases (Nat)"/>
    <property type="match status" value="1"/>
</dbReference>
<dbReference type="InterPro" id="IPR016181">
    <property type="entry name" value="Acyl_CoA_acyltransferase"/>
</dbReference>
<name>A0ABT3PPB0_9BACT</name>
<accession>A0ABT3PPB0</accession>
<dbReference type="PANTHER" id="PTHR41368">
    <property type="entry name" value="PROTEIN YGHO"/>
    <property type="match status" value="1"/>
</dbReference>
<dbReference type="PROSITE" id="PS51186">
    <property type="entry name" value="GNAT"/>
    <property type="match status" value="1"/>
</dbReference>
<reference evidence="2 3" key="1">
    <citation type="submission" date="2021-03" db="EMBL/GenBank/DDBJ databases">
        <title>Aliifodinibius sp. nov., a new bacterium isolated from saline soil.</title>
        <authorList>
            <person name="Galisteo C."/>
            <person name="De La Haba R."/>
            <person name="Sanchez-Porro C."/>
            <person name="Ventosa A."/>
        </authorList>
    </citation>
    <scope>NUCLEOTIDE SEQUENCE [LARGE SCALE GENOMIC DNA]</scope>
    <source>
        <strain evidence="2 3">1BSP15-2V2</strain>
    </source>
</reference>
<protein>
    <submittedName>
        <fullName evidence="2">GNAT family N-acetyltransferase</fullName>
    </submittedName>
</protein>
<sequence length="378" mass="43811">MVKSSQRTLKITLVREKQDRKRFLEFPYQHYADDEHWIAPLKMEQKKLIDEDDNPFFENGEIALFLAERDGEVCGRIAAIRDHRYNEHHNNKTGFFGFFECVNEQSVANLLLKVASGWLQERGHTDVLGPSNPSMMDEIGVLVDGFDHDPSIMMPYHKPYYDKLIKNAGFRKEMDLYAYRVTQATVSLDRMYRAEEVVRRRLPMLKIREVNLKNLDEEVKIVRDIYNKAWSGNWGFIPMTKKELEDLAKDLKLILDPKVAHIAEINGEPVAFSIALPDLNQALRHLDGTLFPTGIFKLLWHKRNINQIRTALMGVIPEYQGKGIDALLHKEAIISGKQEGYRSSELSWVLESNKGMMRVAEKIGAQIEKTYRMYAKEL</sequence>
<dbReference type="Proteomes" id="UP001207918">
    <property type="component" value="Unassembled WGS sequence"/>
</dbReference>
<feature type="domain" description="N-acetyltransferase" evidence="1">
    <location>
        <begin position="205"/>
        <end position="378"/>
    </location>
</feature>
<organism evidence="2 3">
    <name type="scientific">Fodinibius salsisoli</name>
    <dbReference type="NCBI Taxonomy" id="2820877"/>
    <lineage>
        <taxon>Bacteria</taxon>
        <taxon>Pseudomonadati</taxon>
        <taxon>Balneolota</taxon>
        <taxon>Balneolia</taxon>
        <taxon>Balneolales</taxon>
        <taxon>Balneolaceae</taxon>
        <taxon>Fodinibius</taxon>
    </lineage>
</organism>
<dbReference type="PANTHER" id="PTHR41368:SF1">
    <property type="entry name" value="PROTEIN YGHO"/>
    <property type="match status" value="1"/>
</dbReference>
<gene>
    <name evidence="2" type="ORF">J6I44_12555</name>
</gene>
<dbReference type="InterPro" id="IPR000182">
    <property type="entry name" value="GNAT_dom"/>
</dbReference>
<dbReference type="InterPro" id="IPR039968">
    <property type="entry name" value="BcerS-like"/>
</dbReference>